<evidence type="ECO:0000256" key="2">
    <source>
        <dbReference type="SAM" id="Phobius"/>
    </source>
</evidence>
<feature type="transmembrane region" description="Helical" evidence="2">
    <location>
        <begin position="272"/>
        <end position="296"/>
    </location>
</feature>
<evidence type="ECO:0000313" key="4">
    <source>
        <dbReference type="EMBL" id="KIY47393.1"/>
    </source>
</evidence>
<sequence length="435" mass="45179">MASSWTSLLAAVFFPLVFAPAPSRSYSWKFTSSPQQCSNLTIDITGSGGSPPYHVLVIPFGASPLSDGIEVRRIVEEVFNDSSVSFQLKYPESSQLVAVVSDSTGFGTGGTSVAAQVTTSDDDSCFNSTVSASPDFYFDLDPTNQIVQCTASRVYWNTSQVEGAFTLLGVIPGGDSFVVPQGQLTTEDGDTGFFWTPSVLGGTTLMLIGGDDRGNGTGGSTTFTVSSGSYNSSCIASDSPSSTPGNPAGGTYATNSAGATTGSGDEGSSVNVGAIIGGVIGGVSGIIVLLLLLWFARKRYNEKRSQREKPTPVDLLDENDPADAPAQNDLPQYYQPEPFPMRGPASPTATSGNDTSQTGDGILARPISTVLSDTGTSTTSAGMSGASGTRKLAAGPRQFRAVNVIQHEDAGPSESTDNQEGETIELPPAYTNIRK</sequence>
<feature type="region of interest" description="Disordered" evidence="1">
    <location>
        <begin position="234"/>
        <end position="267"/>
    </location>
</feature>
<reference evidence="4 5" key="1">
    <citation type="journal article" date="2015" name="Fungal Genet. Biol.">
        <title>Evolution of novel wood decay mechanisms in Agaricales revealed by the genome sequences of Fistulina hepatica and Cylindrobasidium torrendii.</title>
        <authorList>
            <person name="Floudas D."/>
            <person name="Held B.W."/>
            <person name="Riley R."/>
            <person name="Nagy L.G."/>
            <person name="Koehler G."/>
            <person name="Ransdell A.S."/>
            <person name="Younus H."/>
            <person name="Chow J."/>
            <person name="Chiniquy J."/>
            <person name="Lipzen A."/>
            <person name="Tritt A."/>
            <person name="Sun H."/>
            <person name="Haridas S."/>
            <person name="LaButti K."/>
            <person name="Ohm R.A."/>
            <person name="Kues U."/>
            <person name="Blanchette R.A."/>
            <person name="Grigoriev I.V."/>
            <person name="Minto R.E."/>
            <person name="Hibbett D.S."/>
        </authorList>
    </citation>
    <scope>NUCLEOTIDE SEQUENCE [LARGE SCALE GENOMIC DNA]</scope>
    <source>
        <strain evidence="4 5">ATCC 64428</strain>
    </source>
</reference>
<evidence type="ECO:0000256" key="3">
    <source>
        <dbReference type="SAM" id="SignalP"/>
    </source>
</evidence>
<feature type="compositionally biased region" description="Basic and acidic residues" evidence="1">
    <location>
        <begin position="302"/>
        <end position="311"/>
    </location>
</feature>
<evidence type="ECO:0000313" key="5">
    <source>
        <dbReference type="Proteomes" id="UP000054144"/>
    </source>
</evidence>
<feature type="compositionally biased region" description="Polar residues" evidence="1">
    <location>
        <begin position="234"/>
        <end position="245"/>
    </location>
</feature>
<protein>
    <recommendedName>
        <fullName evidence="6">Mid2 domain-containing protein</fullName>
    </recommendedName>
</protein>
<dbReference type="OrthoDB" id="3267813at2759"/>
<feature type="signal peptide" evidence="3">
    <location>
        <begin position="1"/>
        <end position="19"/>
    </location>
</feature>
<feature type="chain" id="PRO_5002316164" description="Mid2 domain-containing protein" evidence="3">
    <location>
        <begin position="20"/>
        <end position="435"/>
    </location>
</feature>
<gene>
    <name evidence="4" type="ORF">FISHEDRAFT_74693</name>
</gene>
<dbReference type="EMBL" id="KN881942">
    <property type="protein sequence ID" value="KIY47393.1"/>
    <property type="molecule type" value="Genomic_DNA"/>
</dbReference>
<feature type="compositionally biased region" description="Polar residues" evidence="1">
    <location>
        <begin position="252"/>
        <end position="263"/>
    </location>
</feature>
<dbReference type="AlphaFoldDB" id="A0A0D7A9B2"/>
<name>A0A0D7A9B2_9AGAR</name>
<keyword evidence="3" id="KW-0732">Signal</keyword>
<evidence type="ECO:0008006" key="6">
    <source>
        <dbReference type="Google" id="ProtNLM"/>
    </source>
</evidence>
<feature type="region of interest" description="Disordered" evidence="1">
    <location>
        <begin position="302"/>
        <end position="395"/>
    </location>
</feature>
<keyword evidence="2" id="KW-0472">Membrane</keyword>
<organism evidence="4 5">
    <name type="scientific">Fistulina hepatica ATCC 64428</name>
    <dbReference type="NCBI Taxonomy" id="1128425"/>
    <lineage>
        <taxon>Eukaryota</taxon>
        <taxon>Fungi</taxon>
        <taxon>Dikarya</taxon>
        <taxon>Basidiomycota</taxon>
        <taxon>Agaricomycotina</taxon>
        <taxon>Agaricomycetes</taxon>
        <taxon>Agaricomycetidae</taxon>
        <taxon>Agaricales</taxon>
        <taxon>Fistulinaceae</taxon>
        <taxon>Fistulina</taxon>
    </lineage>
</organism>
<keyword evidence="2" id="KW-1133">Transmembrane helix</keyword>
<evidence type="ECO:0000256" key="1">
    <source>
        <dbReference type="SAM" id="MobiDB-lite"/>
    </source>
</evidence>
<dbReference type="Proteomes" id="UP000054144">
    <property type="component" value="Unassembled WGS sequence"/>
</dbReference>
<proteinExistence type="predicted"/>
<feature type="compositionally biased region" description="Low complexity" evidence="1">
    <location>
        <begin position="374"/>
        <end position="389"/>
    </location>
</feature>
<accession>A0A0D7A9B2</accession>
<feature type="region of interest" description="Disordered" evidence="1">
    <location>
        <begin position="407"/>
        <end position="435"/>
    </location>
</feature>
<keyword evidence="5" id="KW-1185">Reference proteome</keyword>
<feature type="compositionally biased region" description="Polar residues" evidence="1">
    <location>
        <begin position="347"/>
        <end position="359"/>
    </location>
</feature>
<keyword evidence="2" id="KW-0812">Transmembrane</keyword>